<reference evidence="2 3" key="1">
    <citation type="submission" date="2019-04" db="EMBL/GenBank/DDBJ databases">
        <title>Altererythrobacter aquimixticola sp. nov., isolated from sediment of junction between the ocean and a freshwater spring.</title>
        <authorList>
            <person name="Yoon J.-H."/>
        </authorList>
    </citation>
    <scope>NUCLEOTIDE SEQUENCE [LARGE SCALE GENOMIC DNA]</scope>
    <source>
        <strain evidence="2 3">SSKS-13</strain>
    </source>
</reference>
<proteinExistence type="predicted"/>
<evidence type="ECO:0000313" key="2">
    <source>
        <dbReference type="EMBL" id="TIX50800.1"/>
    </source>
</evidence>
<gene>
    <name evidence="2" type="ORF">E5222_10135</name>
</gene>
<feature type="compositionally biased region" description="Basic and acidic residues" evidence="1">
    <location>
        <begin position="273"/>
        <end position="284"/>
    </location>
</feature>
<dbReference type="EMBL" id="SSHH01000002">
    <property type="protein sequence ID" value="TIX50800.1"/>
    <property type="molecule type" value="Genomic_DNA"/>
</dbReference>
<evidence type="ECO:0000313" key="3">
    <source>
        <dbReference type="Proteomes" id="UP000309389"/>
    </source>
</evidence>
<organism evidence="2 3">
    <name type="scientific">Alteraurantiacibacter aquimixticola</name>
    <dbReference type="NCBI Taxonomy" id="2489173"/>
    <lineage>
        <taxon>Bacteria</taxon>
        <taxon>Pseudomonadati</taxon>
        <taxon>Pseudomonadota</taxon>
        <taxon>Alphaproteobacteria</taxon>
        <taxon>Sphingomonadales</taxon>
        <taxon>Erythrobacteraceae</taxon>
        <taxon>Alteraurantiacibacter</taxon>
    </lineage>
</organism>
<dbReference type="OrthoDB" id="7432270at2"/>
<evidence type="ECO:0008006" key="4">
    <source>
        <dbReference type="Google" id="ProtNLM"/>
    </source>
</evidence>
<evidence type="ECO:0000256" key="1">
    <source>
        <dbReference type="SAM" id="MobiDB-lite"/>
    </source>
</evidence>
<dbReference type="AlphaFoldDB" id="A0A4T3F3P9"/>
<accession>A0A4T3F3P9</accession>
<comment type="caution">
    <text evidence="2">The sequence shown here is derived from an EMBL/GenBank/DDBJ whole genome shotgun (WGS) entry which is preliminary data.</text>
</comment>
<name>A0A4T3F3P9_9SPHN</name>
<sequence length="292" mass="31280">MRALVIAVLAAFLLGVLAVMLFSRGDGLGVGDMFRLRSDTAPEATMPLGAIGDPQPVTVPAGAAEVVVQEARAAVERVEQVEVQAGGIDQRVAAMEQRLTRLDLQSQAAAGNAARAEGMLIAFASRRALERGQPLGFLEDQLRLRFGDARPNAVQTIVNASQDPVTLDQLIVRLDGLAPELTDIPEGQGMMTRLGHELSQLFSIRTDDTPSPVAERRLERARIALESGRTERAIAEVSALPNPAAAADWLADAERYRAAQAALEVLETASVLEPRELRDAEGQRVEQPSPAN</sequence>
<protein>
    <recommendedName>
        <fullName evidence="4">Mitochondrial inner membrane protein</fullName>
    </recommendedName>
</protein>
<dbReference type="Proteomes" id="UP000309389">
    <property type="component" value="Unassembled WGS sequence"/>
</dbReference>
<feature type="region of interest" description="Disordered" evidence="1">
    <location>
        <begin position="272"/>
        <end position="292"/>
    </location>
</feature>
<keyword evidence="3" id="KW-1185">Reference proteome</keyword>